<evidence type="ECO:0000256" key="1">
    <source>
        <dbReference type="ARBA" id="ARBA00008666"/>
    </source>
</evidence>
<dbReference type="PANTHER" id="PTHR21451:SF19">
    <property type="entry name" value="ACTIVATED IN BLOCKED UNFOLDED PROTEIN RESPONSE"/>
    <property type="match status" value="1"/>
</dbReference>
<keyword evidence="4" id="KW-0156">Chromatin regulator</keyword>
<dbReference type="Gene3D" id="3.40.50.150">
    <property type="entry name" value="Vaccinia Virus protein VP39"/>
    <property type="match status" value="1"/>
</dbReference>
<dbReference type="EC" id="2.1.1.360" evidence="2"/>
<dbReference type="Proteomes" id="UP001146120">
    <property type="component" value="Unassembled WGS sequence"/>
</dbReference>
<comment type="catalytic activity">
    <reaction evidence="6">
        <text>L-lysyl(79)-[histone H3] + 3 S-adenosyl-L-methionine = N(6),N(6),N(6)-trimethyl-L-lysyl(79)-[histone H3] + 3 S-adenosyl-L-homocysteine + 3 H(+)</text>
        <dbReference type="Rhea" id="RHEA:60328"/>
        <dbReference type="Rhea" id="RHEA-COMP:15549"/>
        <dbReference type="Rhea" id="RHEA-COMP:15552"/>
        <dbReference type="ChEBI" id="CHEBI:15378"/>
        <dbReference type="ChEBI" id="CHEBI:29969"/>
        <dbReference type="ChEBI" id="CHEBI:57856"/>
        <dbReference type="ChEBI" id="CHEBI:59789"/>
        <dbReference type="ChEBI" id="CHEBI:61961"/>
        <dbReference type="EC" id="2.1.1.360"/>
    </reaction>
</comment>
<protein>
    <recommendedName>
        <fullName evidence="3">Histone-lysine N-methyltransferase, H3 lysine-79 specific</fullName>
        <ecNumber evidence="2">2.1.1.360</ecNumber>
    </recommendedName>
    <alternativeName>
        <fullName evidence="5">Histone H3-K79 methyltransferase</fullName>
    </alternativeName>
</protein>
<gene>
    <name evidence="9" type="ORF">N0F65_004271</name>
</gene>
<comment type="similarity">
    <text evidence="1">Belongs to the FAM227 family.</text>
</comment>
<feature type="compositionally biased region" description="Polar residues" evidence="7">
    <location>
        <begin position="880"/>
        <end position="890"/>
    </location>
</feature>
<reference evidence="9" key="2">
    <citation type="journal article" date="2023" name="Microbiol Resour">
        <title>Decontamination and Annotation of the Draft Genome Sequence of the Oomycete Lagenidium giganteum ARSEF 373.</title>
        <authorList>
            <person name="Morgan W.R."/>
            <person name="Tartar A."/>
        </authorList>
    </citation>
    <scope>NUCLEOTIDE SEQUENCE</scope>
    <source>
        <strain evidence="9">ARSEF 373</strain>
    </source>
</reference>
<evidence type="ECO:0000256" key="3">
    <source>
        <dbReference type="ARBA" id="ARBA00020987"/>
    </source>
</evidence>
<dbReference type="InterPro" id="IPR029417">
    <property type="entry name" value="FAM227"/>
</dbReference>
<keyword evidence="10" id="KW-1185">Reference proteome</keyword>
<evidence type="ECO:0000256" key="4">
    <source>
        <dbReference type="ARBA" id="ARBA00022853"/>
    </source>
</evidence>
<dbReference type="Pfam" id="PF14922">
    <property type="entry name" value="FWWh"/>
    <property type="match status" value="1"/>
</dbReference>
<comment type="caution">
    <text evidence="9">The sequence shown here is derived from an EMBL/GenBank/DDBJ whole genome shotgun (WGS) entry which is preliminary data.</text>
</comment>
<feature type="region of interest" description="Disordered" evidence="7">
    <location>
        <begin position="874"/>
        <end position="898"/>
    </location>
</feature>
<evidence type="ECO:0000256" key="6">
    <source>
        <dbReference type="ARBA" id="ARBA00047770"/>
    </source>
</evidence>
<name>A0AAV2ZB08_9STRA</name>
<dbReference type="EMBL" id="DAKRPA010000011">
    <property type="protein sequence ID" value="DBA04163.1"/>
    <property type="molecule type" value="Genomic_DNA"/>
</dbReference>
<feature type="domain" description="DOT1" evidence="8">
    <location>
        <begin position="690"/>
        <end position="767"/>
    </location>
</feature>
<evidence type="ECO:0000259" key="8">
    <source>
        <dbReference type="Pfam" id="PF08123"/>
    </source>
</evidence>
<evidence type="ECO:0000256" key="5">
    <source>
        <dbReference type="ARBA" id="ARBA00029821"/>
    </source>
</evidence>
<dbReference type="GO" id="GO:0140956">
    <property type="term" value="F:histone H3K79 trimethyltransferase activity"/>
    <property type="evidence" value="ECO:0007669"/>
    <property type="project" value="UniProtKB-EC"/>
</dbReference>
<dbReference type="InterPro" id="IPR025789">
    <property type="entry name" value="DOT1_dom"/>
</dbReference>
<dbReference type="AlphaFoldDB" id="A0AAV2ZB08"/>
<dbReference type="CDD" id="cd02440">
    <property type="entry name" value="AdoMet_MTases"/>
    <property type="match status" value="1"/>
</dbReference>
<reference evidence="9" key="1">
    <citation type="submission" date="2022-11" db="EMBL/GenBank/DDBJ databases">
        <authorList>
            <person name="Morgan W.R."/>
            <person name="Tartar A."/>
        </authorList>
    </citation>
    <scope>NUCLEOTIDE SEQUENCE</scope>
    <source>
        <strain evidence="9">ARSEF 373</strain>
    </source>
</reference>
<feature type="region of interest" description="Disordered" evidence="7">
    <location>
        <begin position="1"/>
        <end position="20"/>
    </location>
</feature>
<dbReference type="InterPro" id="IPR029063">
    <property type="entry name" value="SAM-dependent_MTases_sf"/>
</dbReference>
<organism evidence="9 10">
    <name type="scientific">Lagenidium giganteum</name>
    <dbReference type="NCBI Taxonomy" id="4803"/>
    <lineage>
        <taxon>Eukaryota</taxon>
        <taxon>Sar</taxon>
        <taxon>Stramenopiles</taxon>
        <taxon>Oomycota</taxon>
        <taxon>Peronosporomycetes</taxon>
        <taxon>Pythiales</taxon>
        <taxon>Pythiaceae</taxon>
    </lineage>
</organism>
<evidence type="ECO:0000313" key="9">
    <source>
        <dbReference type="EMBL" id="DBA04163.1"/>
    </source>
</evidence>
<dbReference type="SUPFAM" id="SSF53335">
    <property type="entry name" value="S-adenosyl-L-methionine-dependent methyltransferases"/>
    <property type="match status" value="1"/>
</dbReference>
<dbReference type="Pfam" id="PF08123">
    <property type="entry name" value="DOT1"/>
    <property type="match status" value="1"/>
</dbReference>
<evidence type="ECO:0000256" key="2">
    <source>
        <dbReference type="ARBA" id="ARBA00012190"/>
    </source>
</evidence>
<dbReference type="InterPro" id="IPR030445">
    <property type="entry name" value="H3-K79_meTrfase"/>
</dbReference>
<evidence type="ECO:0000256" key="7">
    <source>
        <dbReference type="SAM" id="MobiDB-lite"/>
    </source>
</evidence>
<dbReference type="PANTHER" id="PTHR21451">
    <property type="entry name" value="HISTONE H3 METHYLTRANSFERASE"/>
    <property type="match status" value="1"/>
</dbReference>
<proteinExistence type="inferred from homology"/>
<dbReference type="GO" id="GO:0051726">
    <property type="term" value="P:regulation of cell cycle"/>
    <property type="evidence" value="ECO:0007669"/>
    <property type="project" value="InterPro"/>
</dbReference>
<evidence type="ECO:0000313" key="10">
    <source>
        <dbReference type="Proteomes" id="UP001146120"/>
    </source>
</evidence>
<accession>A0AAV2ZB08</accession>
<sequence>MHRRASQPAWADEDDAEPKHPLHQNEAITAQMIGIISSRLQVLQTVANNRQYGLECDLKVNSDYCSKMVPYFWLPFQRRNDVYLAWMQVPGLQDPFDGRASTSNKPKAAAQTTSVNNQAMMERLFGPDDKTRLRAQVLKKNKAEMQKSENRRNARVQLEKQLVASIEGHITRTVESYTYSRGDVDVNSSPVHVNAKLLLLHTCERMRIAQGKKNFKRFLLSELSCGLFEEMFWLCFCHLFQKDSDALQHALVGEISGKYIKMVALLHATIDYVFKMYPYSVASAVCWGFHYLFPGSRHLYTTDLKNDVFLFVCQLLLGLKLSPVSVQIMRKQLFPDEAFDDIGGRGKASQNATIASSAASASTTALLPVELSAMAGSEASLLLPRLTSPSSCGSLHKSTSESYLGRQGLSDNTVEKILKGSVDDIDRPIIPRAHQQRAFFNASQLSPLMKEYFGSENKSAKKPCFVLRTTPFAGCPVGGEETYHKHFRRKPLKNHALEASREQDKCMRDVQAYQSDTRQSLAVLSEMRDKVLSSGKKGVQAYCTMIISKRKAQHADEGTAPAPSSSTELSALVAQLQQVARRLEDYEPMDSTWQEAEKVALAARDKLAAMLRTPDGVQQLRTSDALPLMKQLVPEAARDEIAELNVVDFVLGMMFVKPFTAFQQVYRGYGTEYAKELSQEARQSANIIKSSFVYGEISFFPFVDVLRWIAPQLPPNAVLYDLGAGIGKAVIAAALIHPFQRVIGIEALEPLVACADKRAASYNKLPNSARLCVDVDFQLGDFLQLPWADGDIVFCHGTCYSDAEWNGISLAAEQLKQGAFFVSASMVLHTALFEVVRSLQVKMSWGTCTFYIHRRRKIGRWAAQMLRGGRATRTDLMNKANDQNDSNKQGKASELRDP</sequence>